<reference evidence="5" key="1">
    <citation type="journal article" date="2013" name="Environ. Microbiol.">
        <title>Seasonally variable intestinal metagenomes of the red palm weevil (Rhynchophorus ferrugineus).</title>
        <authorList>
            <person name="Jia S."/>
            <person name="Zhang X."/>
            <person name="Zhang G."/>
            <person name="Yin A."/>
            <person name="Zhang S."/>
            <person name="Li F."/>
            <person name="Wang L."/>
            <person name="Zhao D."/>
            <person name="Yun Q."/>
            <person name="Tala"/>
            <person name="Wang J."/>
            <person name="Sun G."/>
            <person name="Baabdullah M."/>
            <person name="Yu X."/>
            <person name="Hu S."/>
            <person name="Al-Mssallem I.S."/>
            <person name="Yu J."/>
        </authorList>
    </citation>
    <scope>NUCLEOTIDE SEQUENCE</scope>
</reference>
<dbReference type="GO" id="GO:0006689">
    <property type="term" value="P:ganglioside catabolic process"/>
    <property type="evidence" value="ECO:0007669"/>
    <property type="project" value="TreeGrafter"/>
</dbReference>
<evidence type="ECO:0000259" key="4">
    <source>
        <dbReference type="Pfam" id="PF13088"/>
    </source>
</evidence>
<dbReference type="SUPFAM" id="SSF50939">
    <property type="entry name" value="Sialidases"/>
    <property type="match status" value="1"/>
</dbReference>
<evidence type="ECO:0000256" key="2">
    <source>
        <dbReference type="ARBA" id="ARBA00009348"/>
    </source>
</evidence>
<dbReference type="EMBL" id="KF120629">
    <property type="protein sequence ID" value="AIA87906.1"/>
    <property type="molecule type" value="Genomic_DNA"/>
</dbReference>
<comment type="similarity">
    <text evidence="2">Belongs to the glycosyl hydrolase 33 family.</text>
</comment>
<dbReference type="GO" id="GO:0016020">
    <property type="term" value="C:membrane"/>
    <property type="evidence" value="ECO:0007669"/>
    <property type="project" value="TreeGrafter"/>
</dbReference>
<dbReference type="PANTHER" id="PTHR10628">
    <property type="entry name" value="SIALIDASE"/>
    <property type="match status" value="1"/>
</dbReference>
<dbReference type="Gene3D" id="2.120.10.10">
    <property type="match status" value="1"/>
</dbReference>
<dbReference type="Pfam" id="PF13088">
    <property type="entry name" value="BNR_2"/>
    <property type="match status" value="1"/>
</dbReference>
<evidence type="ECO:0000313" key="5">
    <source>
        <dbReference type="EMBL" id="AIA87906.1"/>
    </source>
</evidence>
<accession>A0A060C5A7</accession>
<dbReference type="AlphaFoldDB" id="A0A060C5A7"/>
<dbReference type="InterPro" id="IPR011040">
    <property type="entry name" value="Sialidase"/>
</dbReference>
<dbReference type="PANTHER" id="PTHR10628:SF30">
    <property type="entry name" value="EXO-ALPHA-SIALIDASE"/>
    <property type="match status" value="1"/>
</dbReference>
<proteinExistence type="inferred from homology"/>
<dbReference type="GO" id="GO:0004308">
    <property type="term" value="F:exo-alpha-sialidase activity"/>
    <property type="evidence" value="ECO:0007669"/>
    <property type="project" value="UniProtKB-EC"/>
</dbReference>
<dbReference type="InterPro" id="IPR036278">
    <property type="entry name" value="Sialidase_sf"/>
</dbReference>
<protein>
    <recommendedName>
        <fullName evidence="3">exo-alpha-sialidase</fullName>
        <ecNumber evidence="3">3.2.1.18</ecNumber>
    </recommendedName>
</protein>
<feature type="non-terminal residue" evidence="5">
    <location>
        <position position="119"/>
    </location>
</feature>
<sequence length="119" mass="12727">TLLLPCATTATAPKGGRNGRAVSTTRDLGAMWQVHPADHGALPEPVCMASLISHRLSGGRAVLLFSNPHDRHHRRNITIQASFDNGATWPHRLLLDDGAGFGYSSLAMVDDGTVGILYE</sequence>
<organism evidence="5">
    <name type="scientific">uncultured Rhodopirellula sp</name>
    <dbReference type="NCBI Taxonomy" id="666712"/>
    <lineage>
        <taxon>Bacteria</taxon>
        <taxon>Pseudomonadati</taxon>
        <taxon>Planctomycetota</taxon>
        <taxon>Planctomycetia</taxon>
        <taxon>Pirellulales</taxon>
        <taxon>Pirellulaceae</taxon>
        <taxon>Rhodopirellula</taxon>
        <taxon>environmental samples</taxon>
    </lineage>
</organism>
<feature type="domain" description="Sialidase" evidence="4">
    <location>
        <begin position="20"/>
        <end position="116"/>
    </location>
</feature>
<dbReference type="EC" id="3.2.1.18" evidence="3"/>
<feature type="non-terminal residue" evidence="5">
    <location>
        <position position="1"/>
    </location>
</feature>
<dbReference type="CDD" id="cd15482">
    <property type="entry name" value="Sialidase_non-viral"/>
    <property type="match status" value="1"/>
</dbReference>
<name>A0A060C5A7_9BACT</name>
<evidence type="ECO:0000256" key="1">
    <source>
        <dbReference type="ARBA" id="ARBA00000427"/>
    </source>
</evidence>
<comment type="catalytic activity">
    <reaction evidence="1">
        <text>Hydrolysis of alpha-(2-&gt;3)-, alpha-(2-&gt;6)-, alpha-(2-&gt;8)- glycosidic linkages of terminal sialic acid residues in oligosaccharides, glycoproteins, glycolipids, colominic acid and synthetic substrates.</text>
        <dbReference type="EC" id="3.2.1.18"/>
    </reaction>
</comment>
<evidence type="ECO:0000256" key="3">
    <source>
        <dbReference type="ARBA" id="ARBA00012733"/>
    </source>
</evidence>
<dbReference type="InterPro" id="IPR026856">
    <property type="entry name" value="Sialidase_fam"/>
</dbReference>
<dbReference type="GO" id="GO:0005737">
    <property type="term" value="C:cytoplasm"/>
    <property type="evidence" value="ECO:0007669"/>
    <property type="project" value="TreeGrafter"/>
</dbReference>
<dbReference type="GO" id="GO:0009313">
    <property type="term" value="P:oligosaccharide catabolic process"/>
    <property type="evidence" value="ECO:0007669"/>
    <property type="project" value="TreeGrafter"/>
</dbReference>